<dbReference type="InterPro" id="IPR001608">
    <property type="entry name" value="Ala_racemase_N"/>
</dbReference>
<evidence type="ECO:0000313" key="2">
    <source>
        <dbReference type="EMBL" id="GAA4648952.1"/>
    </source>
</evidence>
<keyword evidence="3" id="KW-1185">Reference proteome</keyword>
<accession>A0ABP8UZB3</accession>
<name>A0ABP8UZB3_9GAMM</name>
<comment type="caution">
    <text evidence="2">The sequence shown here is derived from an EMBL/GenBank/DDBJ whole genome shotgun (WGS) entry which is preliminary data.</text>
</comment>
<evidence type="ECO:0000259" key="1">
    <source>
        <dbReference type="Pfam" id="PF01168"/>
    </source>
</evidence>
<dbReference type="Gene3D" id="3.20.20.10">
    <property type="entry name" value="Alanine racemase"/>
    <property type="match status" value="1"/>
</dbReference>
<dbReference type="RefSeq" id="WP_345194688.1">
    <property type="nucleotide sequence ID" value="NZ_BAABFL010000114.1"/>
</dbReference>
<evidence type="ECO:0000313" key="3">
    <source>
        <dbReference type="Proteomes" id="UP001500604"/>
    </source>
</evidence>
<dbReference type="PANTHER" id="PTHR28004">
    <property type="entry name" value="ZGC:162816-RELATED"/>
    <property type="match status" value="1"/>
</dbReference>
<feature type="domain" description="Alanine racemase N-terminal" evidence="1">
    <location>
        <begin position="47"/>
        <end position="234"/>
    </location>
</feature>
<dbReference type="Proteomes" id="UP001500604">
    <property type="component" value="Unassembled WGS sequence"/>
</dbReference>
<protein>
    <submittedName>
        <fullName evidence="2">DSD1 family PLP-dependent enzyme</fullName>
    </submittedName>
</protein>
<organism evidence="2 3">
    <name type="scientific">Kistimonas scapharcae</name>
    <dbReference type="NCBI Taxonomy" id="1036133"/>
    <lineage>
        <taxon>Bacteria</taxon>
        <taxon>Pseudomonadati</taxon>
        <taxon>Pseudomonadota</taxon>
        <taxon>Gammaproteobacteria</taxon>
        <taxon>Oceanospirillales</taxon>
        <taxon>Endozoicomonadaceae</taxon>
        <taxon>Kistimonas</taxon>
    </lineage>
</organism>
<dbReference type="EMBL" id="BAABFL010000114">
    <property type="protein sequence ID" value="GAA4648952.1"/>
    <property type="molecule type" value="Genomic_DNA"/>
</dbReference>
<dbReference type="InterPro" id="IPR029066">
    <property type="entry name" value="PLP-binding_barrel"/>
</dbReference>
<dbReference type="SUPFAM" id="SSF51419">
    <property type="entry name" value="PLP-binding barrel"/>
    <property type="match status" value="1"/>
</dbReference>
<reference evidence="3" key="1">
    <citation type="journal article" date="2019" name="Int. J. Syst. Evol. Microbiol.">
        <title>The Global Catalogue of Microorganisms (GCM) 10K type strain sequencing project: providing services to taxonomists for standard genome sequencing and annotation.</title>
        <authorList>
            <consortium name="The Broad Institute Genomics Platform"/>
            <consortium name="The Broad Institute Genome Sequencing Center for Infectious Disease"/>
            <person name="Wu L."/>
            <person name="Ma J."/>
        </authorList>
    </citation>
    <scope>NUCLEOTIDE SEQUENCE [LARGE SCALE GENOMIC DNA]</scope>
    <source>
        <strain evidence="3">JCM 17805</strain>
    </source>
</reference>
<gene>
    <name evidence="2" type="ORF">GCM10023116_12260</name>
</gene>
<dbReference type="InterPro" id="IPR051466">
    <property type="entry name" value="D-amino_acid_metab_enzyme"/>
</dbReference>
<proteinExistence type="predicted"/>
<dbReference type="PANTHER" id="PTHR28004:SF2">
    <property type="entry name" value="D-SERINE DEHYDRATASE"/>
    <property type="match status" value="1"/>
</dbReference>
<sequence length="422" mass="47844">MLWLFVAVVVLVVIVWPRSQAKPYDHYFSALNQLVRQQMPGCPVLIVDLNRVDQNLERVKAHLGDPSQVRIAAKSLPSPELIRYLLEKLGSNRLMSFHLPFLLQQFRSFPGSDFLVGKPFPVTAVKTFLRNLSDEEKARIVEIQWLIDTPSRLHQYLALAREQGLQFRVNVEIDVGLHRGGIQTLEALDQIMALINDAPEHLIFSGFMGYDAHLAKAPALPWKQGEARQQARSEAMAIYQRFVNHVRETWPDSYRDDLCLNGAGSMTYQLYPEGDQGCLNDFTIGSSFVKPTDFDLPTLTDHQPGLFIATPVLKKLDGLVIPFLERFAPWLAKLNVNWQKAFFVYGGWWKAKPCAPQGLRNNGIYGRSTNQEMLTASNGTGLDVDDTVFLRPTQSERVMLQFGGIRVVRGEEVIGFWSVFKE</sequence>
<dbReference type="Pfam" id="PF01168">
    <property type="entry name" value="Ala_racemase_N"/>
    <property type="match status" value="1"/>
</dbReference>